<organism evidence="3 4">
    <name type="scientific">Pseudolycoriella hygida</name>
    <dbReference type="NCBI Taxonomy" id="35572"/>
    <lineage>
        <taxon>Eukaryota</taxon>
        <taxon>Metazoa</taxon>
        <taxon>Ecdysozoa</taxon>
        <taxon>Arthropoda</taxon>
        <taxon>Hexapoda</taxon>
        <taxon>Insecta</taxon>
        <taxon>Pterygota</taxon>
        <taxon>Neoptera</taxon>
        <taxon>Endopterygota</taxon>
        <taxon>Diptera</taxon>
        <taxon>Nematocera</taxon>
        <taxon>Sciaroidea</taxon>
        <taxon>Sciaridae</taxon>
        <taxon>Pseudolycoriella</taxon>
    </lineage>
</organism>
<dbReference type="Proteomes" id="UP001151699">
    <property type="component" value="Unassembled WGS sequence"/>
</dbReference>
<keyword evidence="1" id="KW-1133">Transmembrane helix</keyword>
<feature type="transmembrane region" description="Helical" evidence="1">
    <location>
        <begin position="160"/>
        <end position="180"/>
    </location>
</feature>
<dbReference type="InterPro" id="IPR052728">
    <property type="entry name" value="O2_lipid_transport_reg"/>
</dbReference>
<sequence>ESVSCIHGMRVFSMLWTIMVHTYLQTFGISENKYQKVLTEQSFFYQIIGNANYAVDTFFYLSGFLVTLLFLRTAEKASNKKPTVTADATKVFLLYLYRFLRLTPAYFVALLISEVSFKDTYNHSVFPSGLADHLTCPSHWWRNMLYIQNWFPFPELCMIWSWYLANDMQFYIWAIIILVLSK</sequence>
<feature type="domain" description="Acyltransferase 3" evidence="2">
    <location>
        <begin position="5"/>
        <end position="178"/>
    </location>
</feature>
<dbReference type="Pfam" id="PF01757">
    <property type="entry name" value="Acyl_transf_3"/>
    <property type="match status" value="1"/>
</dbReference>
<feature type="non-terminal residue" evidence="3">
    <location>
        <position position="1"/>
    </location>
</feature>
<proteinExistence type="predicted"/>
<feature type="transmembrane region" description="Helical" evidence="1">
    <location>
        <begin position="92"/>
        <end position="112"/>
    </location>
</feature>
<evidence type="ECO:0000259" key="2">
    <source>
        <dbReference type="Pfam" id="PF01757"/>
    </source>
</evidence>
<evidence type="ECO:0000256" key="1">
    <source>
        <dbReference type="SAM" id="Phobius"/>
    </source>
</evidence>
<dbReference type="EMBL" id="WJQU01002668">
    <property type="protein sequence ID" value="KAJ6631744.1"/>
    <property type="molecule type" value="Genomic_DNA"/>
</dbReference>
<feature type="transmembrane region" description="Helical" evidence="1">
    <location>
        <begin position="50"/>
        <end position="71"/>
    </location>
</feature>
<keyword evidence="4" id="KW-1185">Reference proteome</keyword>
<dbReference type="PANTHER" id="PTHR11161:SF69">
    <property type="entry name" value="NOSE RESISTANT TO FLUOXETINE PROTEIN 6-LIKE PROTEIN"/>
    <property type="match status" value="1"/>
</dbReference>
<feature type="transmembrane region" description="Helical" evidence="1">
    <location>
        <begin position="12"/>
        <end position="30"/>
    </location>
</feature>
<accession>A0A9Q0MK34</accession>
<protein>
    <submittedName>
        <fullName evidence="3">Nose resistant to fluoxetine protein 6</fullName>
    </submittedName>
</protein>
<keyword evidence="1" id="KW-0472">Membrane</keyword>
<evidence type="ECO:0000313" key="3">
    <source>
        <dbReference type="EMBL" id="KAJ6631744.1"/>
    </source>
</evidence>
<dbReference type="InterPro" id="IPR002656">
    <property type="entry name" value="Acyl_transf_3_dom"/>
</dbReference>
<dbReference type="PANTHER" id="PTHR11161">
    <property type="entry name" value="O-ACYLTRANSFERASE"/>
    <property type="match status" value="1"/>
</dbReference>
<gene>
    <name evidence="3" type="primary">nrf-6_4</name>
    <name evidence="3" type="ORF">Bhyg_17918</name>
</gene>
<evidence type="ECO:0000313" key="4">
    <source>
        <dbReference type="Proteomes" id="UP001151699"/>
    </source>
</evidence>
<comment type="caution">
    <text evidence="3">The sequence shown here is derived from an EMBL/GenBank/DDBJ whole genome shotgun (WGS) entry which is preliminary data.</text>
</comment>
<keyword evidence="1" id="KW-0812">Transmembrane</keyword>
<dbReference type="GO" id="GO:0016747">
    <property type="term" value="F:acyltransferase activity, transferring groups other than amino-acyl groups"/>
    <property type="evidence" value="ECO:0007669"/>
    <property type="project" value="InterPro"/>
</dbReference>
<name>A0A9Q0MK34_9DIPT</name>
<dbReference type="OrthoDB" id="207378at2759"/>
<dbReference type="AlphaFoldDB" id="A0A9Q0MK34"/>
<reference evidence="3" key="1">
    <citation type="submission" date="2022-07" db="EMBL/GenBank/DDBJ databases">
        <authorList>
            <person name="Trinca V."/>
            <person name="Uliana J.V.C."/>
            <person name="Torres T.T."/>
            <person name="Ward R.J."/>
            <person name="Monesi N."/>
        </authorList>
    </citation>
    <scope>NUCLEOTIDE SEQUENCE</scope>
    <source>
        <strain evidence="3">HSMRA1968</strain>
        <tissue evidence="3">Whole embryos</tissue>
    </source>
</reference>
<feature type="non-terminal residue" evidence="3">
    <location>
        <position position="182"/>
    </location>
</feature>